<dbReference type="OrthoDB" id="9800595at2"/>
<dbReference type="HAMAP" id="MF_00524">
    <property type="entry name" value="Glucokinase"/>
    <property type="match status" value="1"/>
</dbReference>
<dbReference type="GO" id="GO:0004340">
    <property type="term" value="F:glucokinase activity"/>
    <property type="evidence" value="ECO:0007669"/>
    <property type="project" value="UniProtKB-UniRule"/>
</dbReference>
<dbReference type="Proteomes" id="UP000028302">
    <property type="component" value="Unassembled WGS sequence"/>
</dbReference>
<feature type="binding site" evidence="3">
    <location>
        <begin position="21"/>
        <end position="26"/>
    </location>
    <ligand>
        <name>ATP</name>
        <dbReference type="ChEBI" id="CHEBI:30616"/>
    </ligand>
</feature>
<dbReference type="CDD" id="cd24008">
    <property type="entry name" value="ASKHA_NBD_GLK"/>
    <property type="match status" value="1"/>
</dbReference>
<keyword evidence="2 3" id="KW-0418">Kinase</keyword>
<dbReference type="EMBL" id="APNK01000005">
    <property type="protein sequence ID" value="KEZ78281.1"/>
    <property type="molecule type" value="Genomic_DNA"/>
</dbReference>
<evidence type="ECO:0000313" key="6">
    <source>
        <dbReference type="Proteomes" id="UP000028302"/>
    </source>
</evidence>
<dbReference type="eggNOG" id="COG0837">
    <property type="taxonomic scope" value="Bacteria"/>
</dbReference>
<organism evidence="5 6">
    <name type="scientific">Salinisphaera hydrothermalis (strain C41B8)</name>
    <dbReference type="NCBI Taxonomy" id="1304275"/>
    <lineage>
        <taxon>Bacteria</taxon>
        <taxon>Pseudomonadati</taxon>
        <taxon>Pseudomonadota</taxon>
        <taxon>Gammaproteobacteria</taxon>
        <taxon>Salinisphaerales</taxon>
        <taxon>Salinisphaeraceae</taxon>
        <taxon>Salinisphaera</taxon>
    </lineage>
</organism>
<dbReference type="AlphaFoldDB" id="A0A084INJ7"/>
<evidence type="ECO:0000256" key="1">
    <source>
        <dbReference type="ARBA" id="ARBA00022679"/>
    </source>
</evidence>
<name>A0A084INJ7_SALHC</name>
<dbReference type="Gene3D" id="3.30.420.40">
    <property type="match status" value="1"/>
</dbReference>
<evidence type="ECO:0000256" key="4">
    <source>
        <dbReference type="RuleBase" id="RU004046"/>
    </source>
</evidence>
<protein>
    <recommendedName>
        <fullName evidence="3">Glucokinase</fullName>
        <ecNumber evidence="3">2.7.1.2</ecNumber>
    </recommendedName>
    <alternativeName>
        <fullName evidence="3">Glucose kinase</fullName>
    </alternativeName>
</protein>
<reference evidence="5 6" key="1">
    <citation type="submission" date="2013-03" db="EMBL/GenBank/DDBJ databases">
        <title>Salinisphaera hydrothermalis C41B8 Genome Sequencing.</title>
        <authorList>
            <person name="Li C."/>
            <person name="Lai Q."/>
            <person name="Shao Z."/>
        </authorList>
    </citation>
    <scope>NUCLEOTIDE SEQUENCE [LARGE SCALE GENOMIC DNA]</scope>
    <source>
        <strain evidence="5 6">C41B8</strain>
    </source>
</reference>
<dbReference type="STRING" id="1304275.C41B8_05248"/>
<gene>
    <name evidence="3 5" type="primary">glk</name>
    <name evidence="5" type="ORF">C41B8_05248</name>
</gene>
<dbReference type="Gene3D" id="3.40.367.20">
    <property type="match status" value="1"/>
</dbReference>
<keyword evidence="3" id="KW-0067">ATP-binding</keyword>
<comment type="catalytic activity">
    <reaction evidence="3">
        <text>D-glucose + ATP = D-glucose 6-phosphate + ADP + H(+)</text>
        <dbReference type="Rhea" id="RHEA:17825"/>
        <dbReference type="ChEBI" id="CHEBI:4167"/>
        <dbReference type="ChEBI" id="CHEBI:15378"/>
        <dbReference type="ChEBI" id="CHEBI:30616"/>
        <dbReference type="ChEBI" id="CHEBI:61548"/>
        <dbReference type="ChEBI" id="CHEBI:456216"/>
        <dbReference type="EC" id="2.7.1.2"/>
    </reaction>
</comment>
<dbReference type="InterPro" id="IPR043129">
    <property type="entry name" value="ATPase_NBD"/>
</dbReference>
<keyword evidence="3" id="KW-0547">Nucleotide-binding</keyword>
<dbReference type="GO" id="GO:0006096">
    <property type="term" value="P:glycolytic process"/>
    <property type="evidence" value="ECO:0007669"/>
    <property type="project" value="UniProtKB-UniRule"/>
</dbReference>
<keyword evidence="6" id="KW-1185">Reference proteome</keyword>
<evidence type="ECO:0000256" key="3">
    <source>
        <dbReference type="HAMAP-Rule" id="MF_00524"/>
    </source>
</evidence>
<comment type="caution">
    <text evidence="5">The sequence shown here is derived from an EMBL/GenBank/DDBJ whole genome shotgun (WGS) entry which is preliminary data.</text>
</comment>
<accession>A0A084INJ7</accession>
<comment type="subcellular location">
    <subcellularLocation>
        <location evidence="3">Cytoplasm</location>
    </subcellularLocation>
</comment>
<dbReference type="EC" id="2.7.1.2" evidence="3"/>
<dbReference type="PATRIC" id="fig|1304275.5.peg.1073"/>
<dbReference type="GO" id="GO:0005536">
    <property type="term" value="F:D-glucose binding"/>
    <property type="evidence" value="ECO:0007669"/>
    <property type="project" value="InterPro"/>
</dbReference>
<dbReference type="InterPro" id="IPR050201">
    <property type="entry name" value="Bacterial_glucokinase"/>
</dbReference>
<dbReference type="GO" id="GO:0005829">
    <property type="term" value="C:cytosol"/>
    <property type="evidence" value="ECO:0007669"/>
    <property type="project" value="TreeGrafter"/>
</dbReference>
<evidence type="ECO:0000313" key="5">
    <source>
        <dbReference type="EMBL" id="KEZ78281.1"/>
    </source>
</evidence>
<dbReference type="RefSeq" id="WP_051883121.1">
    <property type="nucleotide sequence ID" value="NZ_APNK01000005.1"/>
</dbReference>
<keyword evidence="3" id="KW-0324">Glycolysis</keyword>
<dbReference type="PANTHER" id="PTHR47690:SF1">
    <property type="entry name" value="GLUCOKINASE"/>
    <property type="match status" value="1"/>
</dbReference>
<keyword evidence="3" id="KW-0963">Cytoplasm</keyword>
<proteinExistence type="inferred from homology"/>
<dbReference type="Pfam" id="PF02685">
    <property type="entry name" value="Glucokinase"/>
    <property type="match status" value="1"/>
</dbReference>
<dbReference type="InterPro" id="IPR003836">
    <property type="entry name" value="Glucokinase"/>
</dbReference>
<dbReference type="GO" id="GO:0005524">
    <property type="term" value="F:ATP binding"/>
    <property type="evidence" value="ECO:0007669"/>
    <property type="project" value="UniProtKB-UniRule"/>
</dbReference>
<evidence type="ECO:0000256" key="2">
    <source>
        <dbReference type="ARBA" id="ARBA00022777"/>
    </source>
</evidence>
<dbReference type="NCBIfam" id="TIGR00749">
    <property type="entry name" value="glk"/>
    <property type="match status" value="1"/>
</dbReference>
<sequence>MFDKPRVGLAGDPDSSWRLVADVGGTNARFALADDYGALQGQDTLRCEDFDGLAEAARHYLSNHNVGSIRAAAVAVATAVYEDHVAFTNSPWSFSIRELGRQLGVKNFHVINDFTALALSIPRLDREWLVPITDDGRATPDAPRAVIGPGTGLGVSGVFRFDGRWRALDSEGGHVTLAPADAREVELLGILTRQFDHVSAERVLSGPGLVNLYKANCELDGVTAEELEPSDITERGLAGECDICVKVLDDFCAMLGTATGNLVLTLGARGGAYIGGGIAPRLQSFLAKSRFRQRFEAHGRLSEYLADVPCYIVTAQYPALEGALASLDNL</sequence>
<comment type="similarity">
    <text evidence="3 4">Belongs to the bacterial glucokinase family.</text>
</comment>
<dbReference type="SUPFAM" id="SSF53067">
    <property type="entry name" value="Actin-like ATPase domain"/>
    <property type="match status" value="1"/>
</dbReference>
<keyword evidence="1 3" id="KW-0808">Transferase</keyword>
<dbReference type="PANTHER" id="PTHR47690">
    <property type="entry name" value="GLUCOKINASE"/>
    <property type="match status" value="1"/>
</dbReference>